<dbReference type="EC" id="3.2.1.17" evidence="4"/>
<evidence type="ECO:0000313" key="6">
    <source>
        <dbReference type="Proteomes" id="UP000248827"/>
    </source>
</evidence>
<dbReference type="PANTHER" id="PTHR38107:SF3">
    <property type="entry name" value="LYSOZYME RRRD-RELATED"/>
    <property type="match status" value="1"/>
</dbReference>
<keyword evidence="6" id="KW-1185">Reference proteome</keyword>
<evidence type="ECO:0000313" key="5">
    <source>
        <dbReference type="EMBL" id="RAI94371.1"/>
    </source>
</evidence>
<evidence type="ECO:0000256" key="1">
    <source>
        <dbReference type="ARBA" id="ARBA00022529"/>
    </source>
</evidence>
<proteinExistence type="inferred from homology"/>
<dbReference type="InterPro" id="IPR023347">
    <property type="entry name" value="Lysozyme_dom_sf"/>
</dbReference>
<accession>A0ABX9BII5</accession>
<dbReference type="PANTHER" id="PTHR38107">
    <property type="match status" value="1"/>
</dbReference>
<dbReference type="Gene3D" id="1.10.530.40">
    <property type="match status" value="1"/>
</dbReference>
<dbReference type="InterPro" id="IPR002196">
    <property type="entry name" value="Glyco_hydro_24"/>
</dbReference>
<keyword evidence="3" id="KW-1035">Host cytoplasm</keyword>
<comment type="catalytic activity">
    <reaction evidence="4">
        <text>Hydrolysis of (1-&gt;4)-beta-linkages between N-acetylmuramic acid and N-acetyl-D-glucosamine residues in a peptidoglycan and between N-acetyl-D-glucosamine residues in chitodextrins.</text>
        <dbReference type="EC" id="3.2.1.17"/>
    </reaction>
</comment>
<comment type="similarity">
    <text evidence="4">Belongs to the glycosyl hydrolase 24 family.</text>
</comment>
<evidence type="ECO:0000256" key="3">
    <source>
        <dbReference type="ARBA" id="ARBA00023200"/>
    </source>
</evidence>
<sequence>MANLGTGGADLIKSHEGFSLKFYGDPYGYPTVGWGHLITDTKTYTKNTTGNPNDSLLTQAQANALSSSLNLGYTSPISQSQANTFFTNDTAKAVTAVNKLVLPTGMSFTQSQFDALVSLTFNGGPGVLTTPDVKNLLAYKLIYSSFQGPRSKEENDNCSKLVSKAFSYDRNLQRRRNEEATLFCKGMGYTHKTQSIHYSLIGLRHKQERSA</sequence>
<dbReference type="Proteomes" id="UP000248827">
    <property type="component" value="Unassembled WGS sequence"/>
</dbReference>
<reference evidence="5 6" key="1">
    <citation type="submission" date="2018-06" db="EMBL/GenBank/DDBJ databases">
        <title>Freshwater and sediment microbial communities from various areas in North America, analyzing microbe dynamics in response to fracking.</title>
        <authorList>
            <person name="Lamendella R."/>
        </authorList>
    </citation>
    <scope>NUCLEOTIDE SEQUENCE [LARGE SCALE GENOMIC DNA]</scope>
    <source>
        <strain evidence="5 6">NG-13</strain>
    </source>
</reference>
<protein>
    <recommendedName>
        <fullName evidence="4">Lysozyme</fullName>
        <ecNumber evidence="4">3.2.1.17</ecNumber>
    </recommendedName>
</protein>
<dbReference type="CDD" id="cd00737">
    <property type="entry name" value="lyz_endolysin_autolysin"/>
    <property type="match status" value="1"/>
</dbReference>
<comment type="caution">
    <text evidence="5">The sequence shown here is derived from an EMBL/GenBank/DDBJ whole genome shotgun (WGS) entry which is preliminary data.</text>
</comment>
<keyword evidence="2 4" id="KW-0081">Bacteriolytic enzyme</keyword>
<keyword evidence="4" id="KW-0378">Hydrolase</keyword>
<dbReference type="EMBL" id="QLLI01000008">
    <property type="protein sequence ID" value="RAI94371.1"/>
    <property type="molecule type" value="Genomic_DNA"/>
</dbReference>
<evidence type="ECO:0000256" key="2">
    <source>
        <dbReference type="ARBA" id="ARBA00022638"/>
    </source>
</evidence>
<keyword evidence="4" id="KW-0326">Glycosidase</keyword>
<gene>
    <name evidence="5" type="ORF">DET54_108171</name>
</gene>
<name>A0ABX9BII5_9BACL</name>
<dbReference type="InterPro" id="IPR033907">
    <property type="entry name" value="Endolysin_autolysin"/>
</dbReference>
<dbReference type="InterPro" id="IPR023346">
    <property type="entry name" value="Lysozyme-like_dom_sf"/>
</dbReference>
<evidence type="ECO:0000256" key="4">
    <source>
        <dbReference type="RuleBase" id="RU003788"/>
    </source>
</evidence>
<dbReference type="InterPro" id="IPR051018">
    <property type="entry name" value="Bacteriophage_GH24"/>
</dbReference>
<organism evidence="5 6">
    <name type="scientific">Paenibacillus pabuli</name>
    <dbReference type="NCBI Taxonomy" id="1472"/>
    <lineage>
        <taxon>Bacteria</taxon>
        <taxon>Bacillati</taxon>
        <taxon>Bacillota</taxon>
        <taxon>Bacilli</taxon>
        <taxon>Bacillales</taxon>
        <taxon>Paenibacillaceae</taxon>
        <taxon>Paenibacillus</taxon>
    </lineage>
</organism>
<dbReference type="RefSeq" id="WP_258403652.1">
    <property type="nucleotide sequence ID" value="NZ_QLLI01000008.1"/>
</dbReference>
<dbReference type="SUPFAM" id="SSF53955">
    <property type="entry name" value="Lysozyme-like"/>
    <property type="match status" value="1"/>
</dbReference>
<keyword evidence="1 4" id="KW-0929">Antimicrobial</keyword>
<dbReference type="Pfam" id="PF00959">
    <property type="entry name" value="Phage_lysozyme"/>
    <property type="match status" value="1"/>
</dbReference>